<keyword evidence="3 5" id="KW-0862">Zinc</keyword>
<dbReference type="Pfam" id="PF01421">
    <property type="entry name" value="Reprolysin"/>
    <property type="match status" value="1"/>
</dbReference>
<dbReference type="EMBL" id="GADI01005898">
    <property type="protein sequence ID" value="JAA67910.1"/>
    <property type="molecule type" value="mRNA"/>
</dbReference>
<evidence type="ECO:0000256" key="4">
    <source>
        <dbReference type="ARBA" id="ARBA00023049"/>
    </source>
</evidence>
<keyword evidence="2" id="KW-0378">Hydrolase</keyword>
<sequence>MYGHSKEQDITVLVTALDLADKIYGQILNTVMGMAEVGGLCSEKGRVAVVEDVPHTYSMTQLITHGLAHTLGATHDGDYTELGPDGTPLNNCSKNDGHTMAPYTLGSNRGHFSNCSIRQIREFVSKLGEDCRKVTSQKTKP</sequence>
<reference evidence="7" key="1">
    <citation type="submission" date="2012-12" db="EMBL/GenBank/DDBJ databases">
        <title>Identification and characterization of a phenylalanine ammonia-lyase gene family in Isatis indigotica Fort.</title>
        <authorList>
            <person name="Liu Q."/>
            <person name="Chen J."/>
            <person name="Zhou X."/>
            <person name="Di P."/>
            <person name="Xiao Y."/>
            <person name="Xuan H."/>
            <person name="Zhang L."/>
            <person name="Chen W."/>
        </authorList>
    </citation>
    <scope>NUCLEOTIDE SEQUENCE</scope>
    <source>
        <tissue evidence="7">Salivary gland</tissue>
    </source>
</reference>
<accession>A0A0K8R9T7</accession>
<keyword evidence="4 7" id="KW-0482">Metalloprotease</keyword>
<dbReference type="PANTHER" id="PTHR11905">
    <property type="entry name" value="ADAM A DISINTEGRIN AND METALLOPROTEASE DOMAIN"/>
    <property type="match status" value="1"/>
</dbReference>
<organism evidence="7">
    <name type="scientific">Ixodes ricinus</name>
    <name type="common">Common tick</name>
    <name type="synonym">Acarus ricinus</name>
    <dbReference type="NCBI Taxonomy" id="34613"/>
    <lineage>
        <taxon>Eukaryota</taxon>
        <taxon>Metazoa</taxon>
        <taxon>Ecdysozoa</taxon>
        <taxon>Arthropoda</taxon>
        <taxon>Chelicerata</taxon>
        <taxon>Arachnida</taxon>
        <taxon>Acari</taxon>
        <taxon>Parasitiformes</taxon>
        <taxon>Ixodida</taxon>
        <taxon>Ixodoidea</taxon>
        <taxon>Ixodidae</taxon>
        <taxon>Ixodinae</taxon>
        <taxon>Ixodes</taxon>
    </lineage>
</organism>
<evidence type="ECO:0000259" key="6">
    <source>
        <dbReference type="PROSITE" id="PS50215"/>
    </source>
</evidence>
<dbReference type="InterPro" id="IPR001590">
    <property type="entry name" value="Peptidase_M12B"/>
</dbReference>
<keyword evidence="1 7" id="KW-0645">Protease</keyword>
<proteinExistence type="evidence at transcript level"/>
<dbReference type="AlphaFoldDB" id="A0A0K8R9T7"/>
<comment type="caution">
    <text evidence="5">Lacks conserved residue(s) required for the propagation of feature annotation.</text>
</comment>
<evidence type="ECO:0000256" key="3">
    <source>
        <dbReference type="ARBA" id="ARBA00022833"/>
    </source>
</evidence>
<feature type="binding site" evidence="5">
    <location>
        <position position="75"/>
    </location>
    <ligand>
        <name>Zn(2+)</name>
        <dbReference type="ChEBI" id="CHEBI:29105"/>
        <note>catalytic</note>
    </ligand>
</feature>
<keyword evidence="5" id="KW-0479">Metal-binding</keyword>
<dbReference type="PROSITE" id="PS50215">
    <property type="entry name" value="ADAM_MEPRO"/>
    <property type="match status" value="1"/>
</dbReference>
<evidence type="ECO:0000313" key="7">
    <source>
        <dbReference type="EMBL" id="JAA67910.1"/>
    </source>
</evidence>
<evidence type="ECO:0000256" key="1">
    <source>
        <dbReference type="ARBA" id="ARBA00022670"/>
    </source>
</evidence>
<dbReference type="PANTHER" id="PTHR11905:SF159">
    <property type="entry name" value="ADAM METALLOPROTEASE"/>
    <property type="match status" value="1"/>
</dbReference>
<feature type="binding site" evidence="5">
    <location>
        <position position="65"/>
    </location>
    <ligand>
        <name>Zn(2+)</name>
        <dbReference type="ChEBI" id="CHEBI:29105"/>
        <note>catalytic</note>
    </ligand>
</feature>
<dbReference type="SUPFAM" id="SSF55486">
    <property type="entry name" value="Metalloproteases ('zincins'), catalytic domain"/>
    <property type="match status" value="1"/>
</dbReference>
<dbReference type="GO" id="GO:0004222">
    <property type="term" value="F:metalloendopeptidase activity"/>
    <property type="evidence" value="ECO:0007669"/>
    <property type="project" value="InterPro"/>
</dbReference>
<dbReference type="InterPro" id="IPR024079">
    <property type="entry name" value="MetalloPept_cat_dom_sf"/>
</dbReference>
<dbReference type="Gene3D" id="3.40.390.10">
    <property type="entry name" value="Collagenase (Catalytic Domain)"/>
    <property type="match status" value="1"/>
</dbReference>
<feature type="domain" description="Peptidase M12B" evidence="6">
    <location>
        <begin position="1"/>
        <end position="136"/>
    </location>
</feature>
<dbReference type="GO" id="GO:0046872">
    <property type="term" value="F:metal ion binding"/>
    <property type="evidence" value="ECO:0007669"/>
    <property type="project" value="UniProtKB-KW"/>
</dbReference>
<evidence type="ECO:0000256" key="5">
    <source>
        <dbReference type="PROSITE-ProRule" id="PRU00276"/>
    </source>
</evidence>
<evidence type="ECO:0000256" key="2">
    <source>
        <dbReference type="ARBA" id="ARBA00022801"/>
    </source>
</evidence>
<dbReference type="GO" id="GO:0006509">
    <property type="term" value="P:membrane protein ectodomain proteolysis"/>
    <property type="evidence" value="ECO:0007669"/>
    <property type="project" value="TreeGrafter"/>
</dbReference>
<name>A0A0K8R9T7_IXORI</name>
<feature type="binding site" evidence="5">
    <location>
        <position position="69"/>
    </location>
    <ligand>
        <name>Zn(2+)</name>
        <dbReference type="ChEBI" id="CHEBI:29105"/>
        <note>catalytic</note>
    </ligand>
</feature>
<protein>
    <submittedName>
        <fullName evidence="7">Putative metalloprotease</fullName>
    </submittedName>
</protein>